<dbReference type="EMBL" id="JANEYF010004991">
    <property type="protein sequence ID" value="KAJ8929477.1"/>
    <property type="molecule type" value="Genomic_DNA"/>
</dbReference>
<dbReference type="PANTHER" id="PTHR43213">
    <property type="entry name" value="BIFUNCTIONAL DTTP/UTP PYROPHOSPHATASE/METHYLTRANSFERASE PROTEIN-RELATED"/>
    <property type="match status" value="1"/>
</dbReference>
<accession>A0AAV8WSE5</accession>
<dbReference type="AlphaFoldDB" id="A0AAV8WSE5"/>
<proteinExistence type="predicted"/>
<evidence type="ECO:0008006" key="5">
    <source>
        <dbReference type="Google" id="ProtNLM"/>
    </source>
</evidence>
<dbReference type="Proteomes" id="UP001162156">
    <property type="component" value="Unassembled WGS sequence"/>
</dbReference>
<dbReference type="PIRSF" id="PIRSF006305">
    <property type="entry name" value="Maf"/>
    <property type="match status" value="1"/>
</dbReference>
<dbReference type="GO" id="GO:0047429">
    <property type="term" value="F:nucleoside triphosphate diphosphatase activity"/>
    <property type="evidence" value="ECO:0007669"/>
    <property type="project" value="InterPro"/>
</dbReference>
<sequence>MLKPLVCQLNQMRVVLASSSKQRDSLLRSTNLKFEVIPSNYEENLDPREYSFSDFVEKTATLKLIDVYKKLQNHVRGPPDMIIAFDTMVIYNGRMYGKPKTKEEAIQFITEDKAGGYGIQGIAGSFVTRIDGDVNNVIGVPLCRLAQELKKIISCK</sequence>
<dbReference type="Gene3D" id="3.90.950.10">
    <property type="match status" value="2"/>
</dbReference>
<dbReference type="Pfam" id="PF02545">
    <property type="entry name" value="Maf"/>
    <property type="match status" value="2"/>
</dbReference>
<keyword evidence="4" id="KW-1185">Reference proteome</keyword>
<dbReference type="InterPro" id="IPR003697">
    <property type="entry name" value="Maf-like"/>
</dbReference>
<evidence type="ECO:0000256" key="1">
    <source>
        <dbReference type="ARBA" id="ARBA00001968"/>
    </source>
</evidence>
<reference evidence="3" key="1">
    <citation type="journal article" date="2023" name="Insect Mol. Biol.">
        <title>Genome sequencing provides insights into the evolution of gene families encoding plant cell wall-degrading enzymes in longhorned beetles.</title>
        <authorList>
            <person name="Shin N.R."/>
            <person name="Okamura Y."/>
            <person name="Kirsch R."/>
            <person name="Pauchet Y."/>
        </authorList>
    </citation>
    <scope>NUCLEOTIDE SEQUENCE</scope>
    <source>
        <strain evidence="3">RBIC_L_NR</strain>
    </source>
</reference>
<evidence type="ECO:0000313" key="4">
    <source>
        <dbReference type="Proteomes" id="UP001162156"/>
    </source>
</evidence>
<dbReference type="InterPro" id="IPR029001">
    <property type="entry name" value="ITPase-like_fam"/>
</dbReference>
<dbReference type="PANTHER" id="PTHR43213:SF5">
    <property type="entry name" value="BIFUNCTIONAL DTTP_UTP PYROPHOSPHATASE_METHYLTRANSFERASE PROTEIN-RELATED"/>
    <property type="match status" value="1"/>
</dbReference>
<evidence type="ECO:0000313" key="3">
    <source>
        <dbReference type="EMBL" id="KAJ8929477.1"/>
    </source>
</evidence>
<comment type="caution">
    <text evidence="3">The sequence shown here is derived from an EMBL/GenBank/DDBJ whole genome shotgun (WGS) entry which is preliminary data.</text>
</comment>
<organism evidence="3 4">
    <name type="scientific">Rhamnusium bicolor</name>
    <dbReference type="NCBI Taxonomy" id="1586634"/>
    <lineage>
        <taxon>Eukaryota</taxon>
        <taxon>Metazoa</taxon>
        <taxon>Ecdysozoa</taxon>
        <taxon>Arthropoda</taxon>
        <taxon>Hexapoda</taxon>
        <taxon>Insecta</taxon>
        <taxon>Pterygota</taxon>
        <taxon>Neoptera</taxon>
        <taxon>Endopterygota</taxon>
        <taxon>Coleoptera</taxon>
        <taxon>Polyphaga</taxon>
        <taxon>Cucujiformia</taxon>
        <taxon>Chrysomeloidea</taxon>
        <taxon>Cerambycidae</taxon>
        <taxon>Lepturinae</taxon>
        <taxon>Rhagiini</taxon>
        <taxon>Rhamnusium</taxon>
    </lineage>
</organism>
<evidence type="ECO:0000256" key="2">
    <source>
        <dbReference type="ARBA" id="ARBA00022801"/>
    </source>
</evidence>
<gene>
    <name evidence="3" type="ORF">NQ314_017830</name>
</gene>
<dbReference type="SUPFAM" id="SSF52972">
    <property type="entry name" value="ITPase-like"/>
    <property type="match status" value="1"/>
</dbReference>
<comment type="cofactor">
    <cofactor evidence="1">
        <name>a divalent metal cation</name>
        <dbReference type="ChEBI" id="CHEBI:60240"/>
    </cofactor>
</comment>
<name>A0AAV8WSE5_9CUCU</name>
<keyword evidence="2" id="KW-0378">Hydrolase</keyword>
<protein>
    <recommendedName>
        <fullName evidence="5">Maf-like protein</fullName>
    </recommendedName>
</protein>